<name>A0A6A6R2T5_9PEZI</name>
<dbReference type="EMBL" id="MU004185">
    <property type="protein sequence ID" value="KAF2498859.1"/>
    <property type="molecule type" value="Genomic_DNA"/>
</dbReference>
<reference evidence="3" key="1">
    <citation type="journal article" date="2020" name="Stud. Mycol.">
        <title>101 Dothideomycetes genomes: a test case for predicting lifestyles and emergence of pathogens.</title>
        <authorList>
            <person name="Haridas S."/>
            <person name="Albert R."/>
            <person name="Binder M."/>
            <person name="Bloem J."/>
            <person name="Labutti K."/>
            <person name="Salamov A."/>
            <person name="Andreopoulos B."/>
            <person name="Baker S."/>
            <person name="Barry K."/>
            <person name="Bills G."/>
            <person name="Bluhm B."/>
            <person name="Cannon C."/>
            <person name="Castanera R."/>
            <person name="Culley D."/>
            <person name="Daum C."/>
            <person name="Ezra D."/>
            <person name="Gonzalez J."/>
            <person name="Henrissat B."/>
            <person name="Kuo A."/>
            <person name="Liang C."/>
            <person name="Lipzen A."/>
            <person name="Lutzoni F."/>
            <person name="Magnuson J."/>
            <person name="Mondo S."/>
            <person name="Nolan M."/>
            <person name="Ohm R."/>
            <person name="Pangilinan J."/>
            <person name="Park H.-J."/>
            <person name="Ramirez L."/>
            <person name="Alfaro M."/>
            <person name="Sun H."/>
            <person name="Tritt A."/>
            <person name="Yoshinaga Y."/>
            <person name="Zwiers L.-H."/>
            <person name="Turgeon B."/>
            <person name="Goodwin S."/>
            <person name="Spatafora J."/>
            <person name="Crous P."/>
            <person name="Grigoriev I."/>
        </authorList>
    </citation>
    <scope>NUCLEOTIDE SEQUENCE</scope>
    <source>
        <strain evidence="3">CBS 269.34</strain>
    </source>
</reference>
<proteinExistence type="predicted"/>
<feature type="compositionally biased region" description="Basic and acidic residues" evidence="1">
    <location>
        <begin position="364"/>
        <end position="376"/>
    </location>
</feature>
<evidence type="ECO:0000313" key="4">
    <source>
        <dbReference type="Proteomes" id="UP000799750"/>
    </source>
</evidence>
<keyword evidence="2" id="KW-0812">Transmembrane</keyword>
<keyword evidence="2" id="KW-1133">Transmembrane helix</keyword>
<evidence type="ECO:0000256" key="2">
    <source>
        <dbReference type="SAM" id="Phobius"/>
    </source>
</evidence>
<dbReference type="AlphaFoldDB" id="A0A6A6R2T5"/>
<feature type="transmembrane region" description="Helical" evidence="2">
    <location>
        <begin position="114"/>
        <end position="135"/>
    </location>
</feature>
<protein>
    <submittedName>
        <fullName evidence="3">Uncharacterized protein</fullName>
    </submittedName>
</protein>
<keyword evidence="2" id="KW-0472">Membrane</keyword>
<accession>A0A6A6R2T5</accession>
<sequence>MPQRLPEEPGGMTRQAEFSLAASPIRNSHGTHVCRPMSLHDWHSLFFQPDRSAREVERQPTLHFSSAKSNSQREKLHFLAGNLPKAGKSYWLNLVVMSTLPKTPVCAGDSPLSITANIFGILTFAYALIVGGILYSNPVTNSMRNAPREIKDMFDWSERRYMESIQLYAALQTVGDSVRVRERARMALPLLGDLRIELAEFRDRAHKMGNPRDFSYYRRRSLIHSYRSRARFLLEKEKLEKLREKIDSKFAEAKGHAEKIDIQTDPNVQIREMLYGIIEVVHNTQDMTRFLVEPQHNKMTTMEQMELLIRQQQALGQRLEELHKSLLVSERQYPPTEDNETESIRQQLSVGQNDSASIGENGEVDDRTPAGRENARNEYTSYEEMGLMRPISAVGKETQGTSDTGPIDKQP</sequence>
<gene>
    <name evidence="3" type="ORF">BU16DRAFT_536836</name>
</gene>
<organism evidence="3 4">
    <name type="scientific">Lophium mytilinum</name>
    <dbReference type="NCBI Taxonomy" id="390894"/>
    <lineage>
        <taxon>Eukaryota</taxon>
        <taxon>Fungi</taxon>
        <taxon>Dikarya</taxon>
        <taxon>Ascomycota</taxon>
        <taxon>Pezizomycotina</taxon>
        <taxon>Dothideomycetes</taxon>
        <taxon>Pleosporomycetidae</taxon>
        <taxon>Mytilinidiales</taxon>
        <taxon>Mytilinidiaceae</taxon>
        <taxon>Lophium</taxon>
    </lineage>
</organism>
<feature type="compositionally biased region" description="Polar residues" evidence="1">
    <location>
        <begin position="344"/>
        <end position="358"/>
    </location>
</feature>
<keyword evidence="4" id="KW-1185">Reference proteome</keyword>
<evidence type="ECO:0000256" key="1">
    <source>
        <dbReference type="SAM" id="MobiDB-lite"/>
    </source>
</evidence>
<dbReference type="OrthoDB" id="3799710at2759"/>
<feature type="region of interest" description="Disordered" evidence="1">
    <location>
        <begin position="330"/>
        <end position="411"/>
    </location>
</feature>
<evidence type="ECO:0000313" key="3">
    <source>
        <dbReference type="EMBL" id="KAF2498859.1"/>
    </source>
</evidence>
<dbReference type="Proteomes" id="UP000799750">
    <property type="component" value="Unassembled WGS sequence"/>
</dbReference>